<keyword evidence="4" id="KW-1185">Reference proteome</keyword>
<accession>A0ABR1D0J0</accession>
<evidence type="ECO:0000313" key="3">
    <source>
        <dbReference type="EMBL" id="KAK6744082.1"/>
    </source>
</evidence>
<evidence type="ECO:0000256" key="1">
    <source>
        <dbReference type="SAM" id="MobiDB-lite"/>
    </source>
</evidence>
<dbReference type="Proteomes" id="UP001303046">
    <property type="component" value="Unassembled WGS sequence"/>
</dbReference>
<feature type="transmembrane region" description="Helical" evidence="2">
    <location>
        <begin position="42"/>
        <end position="61"/>
    </location>
</feature>
<feature type="transmembrane region" description="Helical" evidence="2">
    <location>
        <begin position="67"/>
        <end position="87"/>
    </location>
</feature>
<reference evidence="3 4" key="1">
    <citation type="submission" date="2023-08" db="EMBL/GenBank/DDBJ databases">
        <title>A Necator americanus chromosomal reference genome.</title>
        <authorList>
            <person name="Ilik V."/>
            <person name="Petrzelkova K.J."/>
            <person name="Pardy F."/>
            <person name="Fuh T."/>
            <person name="Niatou-Singa F.S."/>
            <person name="Gouil Q."/>
            <person name="Baker L."/>
            <person name="Ritchie M.E."/>
            <person name="Jex A.R."/>
            <person name="Gazzola D."/>
            <person name="Li H."/>
            <person name="Toshio Fujiwara R."/>
            <person name="Zhan B."/>
            <person name="Aroian R.V."/>
            <person name="Pafco B."/>
            <person name="Schwarz E.M."/>
        </authorList>
    </citation>
    <scope>NUCLEOTIDE SEQUENCE [LARGE SCALE GENOMIC DNA]</scope>
    <source>
        <strain evidence="3 4">Aroian</strain>
        <tissue evidence="3">Whole animal</tissue>
    </source>
</reference>
<sequence>MMTAMKYDPTFSSSPDENNDERGAAGRQTEVGTACGCISYQVILFVVGVISLLGLVLPIIFEEGTQTIFAAMGMKIIWGGIVVAGIINRSHTAMTLCIVCNVFIAGITIYDSLSWVGYRTFSVIYSHVMPTLIVEGFLCILADNLRAAYANTP</sequence>
<keyword evidence="2" id="KW-1133">Transmembrane helix</keyword>
<feature type="transmembrane region" description="Helical" evidence="2">
    <location>
        <begin position="94"/>
        <end position="118"/>
    </location>
</feature>
<keyword evidence="2" id="KW-0812">Transmembrane</keyword>
<keyword evidence="2" id="KW-0472">Membrane</keyword>
<evidence type="ECO:0000313" key="4">
    <source>
        <dbReference type="Proteomes" id="UP001303046"/>
    </source>
</evidence>
<evidence type="ECO:0000256" key="2">
    <source>
        <dbReference type="SAM" id="Phobius"/>
    </source>
</evidence>
<feature type="transmembrane region" description="Helical" evidence="2">
    <location>
        <begin position="124"/>
        <end position="142"/>
    </location>
</feature>
<protein>
    <submittedName>
        <fullName evidence="3">Uncharacterized protein</fullName>
    </submittedName>
</protein>
<gene>
    <name evidence="3" type="primary">Necator_chrIII.g11795</name>
    <name evidence="3" type="ORF">RB195_011030</name>
</gene>
<feature type="region of interest" description="Disordered" evidence="1">
    <location>
        <begin position="1"/>
        <end position="25"/>
    </location>
</feature>
<organism evidence="3 4">
    <name type="scientific">Necator americanus</name>
    <name type="common">Human hookworm</name>
    <dbReference type="NCBI Taxonomy" id="51031"/>
    <lineage>
        <taxon>Eukaryota</taxon>
        <taxon>Metazoa</taxon>
        <taxon>Ecdysozoa</taxon>
        <taxon>Nematoda</taxon>
        <taxon>Chromadorea</taxon>
        <taxon>Rhabditida</taxon>
        <taxon>Rhabditina</taxon>
        <taxon>Rhabditomorpha</taxon>
        <taxon>Strongyloidea</taxon>
        <taxon>Ancylostomatidae</taxon>
        <taxon>Bunostominae</taxon>
        <taxon>Necator</taxon>
    </lineage>
</organism>
<comment type="caution">
    <text evidence="3">The sequence shown here is derived from an EMBL/GenBank/DDBJ whole genome shotgun (WGS) entry which is preliminary data.</text>
</comment>
<name>A0ABR1D0J0_NECAM</name>
<dbReference type="EMBL" id="JAVFWL010000003">
    <property type="protein sequence ID" value="KAK6744082.1"/>
    <property type="molecule type" value="Genomic_DNA"/>
</dbReference>
<proteinExistence type="predicted"/>